<dbReference type="Gene3D" id="3.40.50.360">
    <property type="match status" value="1"/>
</dbReference>
<keyword evidence="4" id="KW-1185">Reference proteome</keyword>
<dbReference type="InterPro" id="IPR029039">
    <property type="entry name" value="Flavoprotein-like_sf"/>
</dbReference>
<dbReference type="EC" id="1.3.5.3" evidence="3"/>
<gene>
    <name evidence="3" type="ORF">IW256_003293</name>
</gene>
<sequence length="187" mass="20696">MFVLVGYATAHGSTRSIAERIGARLTERGNRVDVRPMDEVKDAGAYEAFVLGSAVHNQRWLPEASEFLHENQALFRERPVWAFSVGMPAALRGPWKRMGPREGPKITATLEKTARLRDHRLMSGVVGREQMSRAGHLVFRALGCRYGDYRDWAAVDGWADDIAGRLAAEGAPRPPSGAVREDRGGTR</sequence>
<reference evidence="3" key="1">
    <citation type="submission" date="2020-11" db="EMBL/GenBank/DDBJ databases">
        <title>Sequencing the genomes of 1000 actinobacteria strains.</title>
        <authorList>
            <person name="Klenk H.-P."/>
        </authorList>
    </citation>
    <scope>NUCLEOTIDE SEQUENCE</scope>
    <source>
        <strain evidence="3">DSM 43175</strain>
    </source>
</reference>
<dbReference type="EMBL" id="JADOUA010000001">
    <property type="protein sequence ID" value="MBG6089180.1"/>
    <property type="molecule type" value="Genomic_DNA"/>
</dbReference>
<dbReference type="RefSeq" id="WP_197011816.1">
    <property type="nucleotide sequence ID" value="NZ_BAABES010000004.1"/>
</dbReference>
<dbReference type="SUPFAM" id="SSF52218">
    <property type="entry name" value="Flavoproteins"/>
    <property type="match status" value="1"/>
</dbReference>
<accession>A0A931GJF2</accession>
<evidence type="ECO:0000313" key="4">
    <source>
        <dbReference type="Proteomes" id="UP000614047"/>
    </source>
</evidence>
<name>A0A931GJF2_9ACTN</name>
<dbReference type="InterPro" id="IPR008254">
    <property type="entry name" value="Flavodoxin/NO_synth"/>
</dbReference>
<keyword evidence="3" id="KW-0560">Oxidoreductase</keyword>
<dbReference type="AlphaFoldDB" id="A0A931GJF2"/>
<evidence type="ECO:0000313" key="3">
    <source>
        <dbReference type="EMBL" id="MBG6089180.1"/>
    </source>
</evidence>
<dbReference type="GO" id="GO:0010181">
    <property type="term" value="F:FMN binding"/>
    <property type="evidence" value="ECO:0007669"/>
    <property type="project" value="InterPro"/>
</dbReference>
<dbReference type="GO" id="GO:0016491">
    <property type="term" value="F:oxidoreductase activity"/>
    <property type="evidence" value="ECO:0007669"/>
    <property type="project" value="UniProtKB-KW"/>
</dbReference>
<dbReference type="Pfam" id="PF12724">
    <property type="entry name" value="Flavodoxin_5"/>
    <property type="match status" value="1"/>
</dbReference>
<feature type="region of interest" description="Disordered" evidence="1">
    <location>
        <begin position="167"/>
        <end position="187"/>
    </location>
</feature>
<proteinExistence type="predicted"/>
<comment type="caution">
    <text evidence="3">The sequence shown here is derived from an EMBL/GenBank/DDBJ whole genome shotgun (WGS) entry which is preliminary data.</text>
</comment>
<evidence type="ECO:0000259" key="2">
    <source>
        <dbReference type="PROSITE" id="PS50902"/>
    </source>
</evidence>
<dbReference type="InterPro" id="IPR026816">
    <property type="entry name" value="Flavodoxin_dom"/>
</dbReference>
<feature type="domain" description="Flavodoxin-like" evidence="2">
    <location>
        <begin position="3"/>
        <end position="163"/>
    </location>
</feature>
<dbReference type="Proteomes" id="UP000614047">
    <property type="component" value="Unassembled WGS sequence"/>
</dbReference>
<evidence type="ECO:0000256" key="1">
    <source>
        <dbReference type="SAM" id="MobiDB-lite"/>
    </source>
</evidence>
<dbReference type="PROSITE" id="PS50902">
    <property type="entry name" value="FLAVODOXIN_LIKE"/>
    <property type="match status" value="1"/>
</dbReference>
<protein>
    <submittedName>
        <fullName evidence="3">Menaquinone-dependent protoporphyrinogen oxidase</fullName>
        <ecNumber evidence="3">1.3.5.3</ecNumber>
    </submittedName>
</protein>
<organism evidence="3 4">
    <name type="scientific">Actinomadura viridis</name>
    <dbReference type="NCBI Taxonomy" id="58110"/>
    <lineage>
        <taxon>Bacteria</taxon>
        <taxon>Bacillati</taxon>
        <taxon>Actinomycetota</taxon>
        <taxon>Actinomycetes</taxon>
        <taxon>Streptosporangiales</taxon>
        <taxon>Thermomonosporaceae</taxon>
        <taxon>Actinomadura</taxon>
    </lineage>
</organism>